<protein>
    <submittedName>
        <fullName evidence="2">Ent-kaurene oxidase chloroplastic-like</fullName>
    </submittedName>
</protein>
<evidence type="ECO:0000256" key="1">
    <source>
        <dbReference type="SAM" id="Phobius"/>
    </source>
</evidence>
<proteinExistence type="predicted"/>
<keyword evidence="1" id="KW-0472">Membrane</keyword>
<accession>A0A314Z3G6</accession>
<sequence>MFAAGTLHALVQKSPQEAVNFRGVYKMRCVIASFKSIPNCPTTPFNFFGKSTMGSTVPLNLINILHEFEALVPFAIPVALGTLSLLFLYFIKGLIFAQKKG</sequence>
<gene>
    <name evidence="2" type="ORF">Pyn_39187</name>
</gene>
<keyword evidence="1" id="KW-1133">Transmembrane helix</keyword>
<dbReference type="AlphaFoldDB" id="A0A314Z3G6"/>
<keyword evidence="1" id="KW-0812">Transmembrane</keyword>
<dbReference type="Proteomes" id="UP000250321">
    <property type="component" value="Unassembled WGS sequence"/>
</dbReference>
<reference evidence="2 3" key="1">
    <citation type="submission" date="2018-02" db="EMBL/GenBank/DDBJ databases">
        <title>Draft genome of wild Prunus yedoensis var. nudiflora.</title>
        <authorList>
            <person name="Baek S."/>
            <person name="Kim J.-H."/>
            <person name="Choi K."/>
            <person name="Kim G.-B."/>
            <person name="Cho A."/>
            <person name="Jang H."/>
            <person name="Shin C.-H."/>
            <person name="Yu H.-J."/>
            <person name="Mun J.-H."/>
        </authorList>
    </citation>
    <scope>NUCLEOTIDE SEQUENCE [LARGE SCALE GENOMIC DNA]</scope>
    <source>
        <strain evidence="3">cv. Jeju island</strain>
        <tissue evidence="2">Leaf</tissue>
    </source>
</reference>
<evidence type="ECO:0000313" key="3">
    <source>
        <dbReference type="Proteomes" id="UP000250321"/>
    </source>
</evidence>
<keyword evidence="3" id="KW-1185">Reference proteome</keyword>
<comment type="caution">
    <text evidence="2">The sequence shown here is derived from an EMBL/GenBank/DDBJ whole genome shotgun (WGS) entry which is preliminary data.</text>
</comment>
<name>A0A314Z3G6_PRUYE</name>
<organism evidence="2 3">
    <name type="scientific">Prunus yedoensis var. nudiflora</name>
    <dbReference type="NCBI Taxonomy" id="2094558"/>
    <lineage>
        <taxon>Eukaryota</taxon>
        <taxon>Viridiplantae</taxon>
        <taxon>Streptophyta</taxon>
        <taxon>Embryophyta</taxon>
        <taxon>Tracheophyta</taxon>
        <taxon>Spermatophyta</taxon>
        <taxon>Magnoliopsida</taxon>
        <taxon>eudicotyledons</taxon>
        <taxon>Gunneridae</taxon>
        <taxon>Pentapetalae</taxon>
        <taxon>rosids</taxon>
        <taxon>fabids</taxon>
        <taxon>Rosales</taxon>
        <taxon>Rosaceae</taxon>
        <taxon>Amygdaloideae</taxon>
        <taxon>Amygdaleae</taxon>
        <taxon>Prunus</taxon>
    </lineage>
</organism>
<feature type="transmembrane region" description="Helical" evidence="1">
    <location>
        <begin position="70"/>
        <end position="91"/>
    </location>
</feature>
<dbReference type="EMBL" id="PJQY01000373">
    <property type="protein sequence ID" value="PQQ12024.1"/>
    <property type="molecule type" value="Genomic_DNA"/>
</dbReference>
<evidence type="ECO:0000313" key="2">
    <source>
        <dbReference type="EMBL" id="PQQ12024.1"/>
    </source>
</evidence>